<dbReference type="AlphaFoldDB" id="A0AAV7LKI2"/>
<dbReference type="PANTHER" id="PTHR11505">
    <property type="entry name" value="L1 TRANSPOSABLE ELEMENT-RELATED"/>
    <property type="match status" value="1"/>
</dbReference>
<evidence type="ECO:0000313" key="1">
    <source>
        <dbReference type="EMBL" id="KAJ1087965.1"/>
    </source>
</evidence>
<reference evidence="1" key="1">
    <citation type="journal article" date="2022" name="bioRxiv">
        <title>Sequencing and chromosome-scale assembly of the giantPleurodeles waltlgenome.</title>
        <authorList>
            <person name="Brown T."/>
            <person name="Elewa A."/>
            <person name="Iarovenko S."/>
            <person name="Subramanian E."/>
            <person name="Araus A.J."/>
            <person name="Petzold A."/>
            <person name="Susuki M."/>
            <person name="Suzuki K.-i.T."/>
            <person name="Hayashi T."/>
            <person name="Toyoda A."/>
            <person name="Oliveira C."/>
            <person name="Osipova E."/>
            <person name="Leigh N.D."/>
            <person name="Simon A."/>
            <person name="Yun M.H."/>
        </authorList>
    </citation>
    <scope>NUCLEOTIDE SEQUENCE</scope>
    <source>
        <strain evidence="1">20211129_DDA</strain>
        <tissue evidence="1">Liver</tissue>
    </source>
</reference>
<sequence length="298" mass="34219">MDRILQEISAVGRKLEGMDSAMASLTAESKSMRLDITGLQSQVMGLDQRVTLVKTHIASWVDRDQELLYLRSKLIDLEDRSLRNNVCFLGFPEIIEGTDIHSYLWETLPKLISNTFDPSLEFQRVHRRGPRQRDVTNRPRPIIACLLHHVQTHQLQQASRAHGPFWSDDLEVRLMADFSKETSDCRRAFLALQHHLRQLDVKYDLFEMARMWITKNGESQDFYDAADLQVFLEGLQDHTQPIDMETSIRTQDIKSLFPSVGPSAPILEARGRAAVDSHMRGRDLGPDVAKIDFVNRKL</sequence>
<name>A0AAV7LKI2_PLEWA</name>
<accession>A0AAV7LKI2</accession>
<dbReference type="InterPro" id="IPR042566">
    <property type="entry name" value="L1_C"/>
</dbReference>
<organism evidence="1 2">
    <name type="scientific">Pleurodeles waltl</name>
    <name type="common">Iberian ribbed newt</name>
    <dbReference type="NCBI Taxonomy" id="8319"/>
    <lineage>
        <taxon>Eukaryota</taxon>
        <taxon>Metazoa</taxon>
        <taxon>Chordata</taxon>
        <taxon>Craniata</taxon>
        <taxon>Vertebrata</taxon>
        <taxon>Euteleostomi</taxon>
        <taxon>Amphibia</taxon>
        <taxon>Batrachia</taxon>
        <taxon>Caudata</taxon>
        <taxon>Salamandroidea</taxon>
        <taxon>Salamandridae</taxon>
        <taxon>Pleurodelinae</taxon>
        <taxon>Pleurodeles</taxon>
    </lineage>
</organism>
<dbReference type="EMBL" id="JANPWB010000015">
    <property type="protein sequence ID" value="KAJ1087965.1"/>
    <property type="molecule type" value="Genomic_DNA"/>
</dbReference>
<comment type="caution">
    <text evidence="1">The sequence shown here is derived from an EMBL/GenBank/DDBJ whole genome shotgun (WGS) entry which is preliminary data.</text>
</comment>
<gene>
    <name evidence="1" type="ORF">NDU88_001124</name>
</gene>
<dbReference type="InterPro" id="IPR004244">
    <property type="entry name" value="Transposase_22"/>
</dbReference>
<proteinExistence type="predicted"/>
<protein>
    <submittedName>
        <fullName evidence="1">Uncharacterized protein</fullName>
    </submittedName>
</protein>
<evidence type="ECO:0000313" key="2">
    <source>
        <dbReference type="Proteomes" id="UP001066276"/>
    </source>
</evidence>
<keyword evidence="2" id="KW-1185">Reference proteome</keyword>
<dbReference type="Proteomes" id="UP001066276">
    <property type="component" value="Chromosome 11"/>
</dbReference>
<dbReference type="Gene3D" id="3.30.70.1820">
    <property type="entry name" value="L1 transposable element, RRM domain"/>
    <property type="match status" value="1"/>
</dbReference>
<dbReference type="Gene3D" id="3.30.250.20">
    <property type="entry name" value="L1 transposable element, C-terminal domain"/>
    <property type="match status" value="1"/>
</dbReference>